<organism evidence="1 2">
    <name type="scientific">Pseudomonas borbori</name>
    <dbReference type="NCBI Taxonomy" id="289003"/>
    <lineage>
        <taxon>Bacteria</taxon>
        <taxon>Pseudomonadati</taxon>
        <taxon>Pseudomonadota</taxon>
        <taxon>Gammaproteobacteria</taxon>
        <taxon>Pseudomonadales</taxon>
        <taxon>Pseudomonadaceae</taxon>
        <taxon>Pseudomonas</taxon>
    </lineage>
</organism>
<protein>
    <submittedName>
        <fullName evidence="1">DMSO reductase family type II enzyme, heme b subunit</fullName>
    </submittedName>
</protein>
<dbReference type="Gene3D" id="2.60.40.1190">
    <property type="match status" value="1"/>
</dbReference>
<keyword evidence="2" id="KW-1185">Reference proteome</keyword>
<evidence type="ECO:0000313" key="2">
    <source>
        <dbReference type="Proteomes" id="UP000198784"/>
    </source>
</evidence>
<accession>A0A1I5WQ11</accession>
<dbReference type="AlphaFoldDB" id="A0A1I5WQ11"/>
<dbReference type="Proteomes" id="UP000198784">
    <property type="component" value="Unassembled WGS sequence"/>
</dbReference>
<sequence>MKSRRVKDIEAYRNPLAAEWRQETVEYVKMAATPMAMQPTAYIRNSRANMLHGQVSELQVASVHDGETLALALSWEGVAPPGRDFPDAVAVTFPVRGNPILMLMGSKNDSIHILQWKAGKGVRSLLANGIGLSDKGPELKIASRAEEDGKRWRVVITRVLGQGANVAPVVPGHETKIGFAVWSGINDERAGLKSFSLDWIPFAVDA</sequence>
<proteinExistence type="predicted"/>
<dbReference type="STRING" id="289003.SAMN05216190_14214"/>
<reference evidence="2" key="1">
    <citation type="submission" date="2016-10" db="EMBL/GenBank/DDBJ databases">
        <authorList>
            <person name="Varghese N."/>
            <person name="Submissions S."/>
        </authorList>
    </citation>
    <scope>NUCLEOTIDE SEQUENCE [LARGE SCALE GENOMIC DNA]</scope>
    <source>
        <strain evidence="2">DSM 17834</strain>
    </source>
</reference>
<dbReference type="EMBL" id="FOWX01000042">
    <property type="protein sequence ID" value="SFQ21667.1"/>
    <property type="molecule type" value="Genomic_DNA"/>
</dbReference>
<name>A0A1I5WQ11_9PSED</name>
<gene>
    <name evidence="1" type="ORF">SAMN05216190_14214</name>
</gene>
<evidence type="ECO:0000313" key="1">
    <source>
        <dbReference type="EMBL" id="SFQ21667.1"/>
    </source>
</evidence>